<dbReference type="Proteomes" id="UP001489719">
    <property type="component" value="Unassembled WGS sequence"/>
</dbReference>
<dbReference type="EMBL" id="MU970112">
    <property type="protein sequence ID" value="KAK9320911.1"/>
    <property type="molecule type" value="Genomic_DNA"/>
</dbReference>
<organism evidence="1 2">
    <name type="scientific">Lipomyces orientalis</name>
    <dbReference type="NCBI Taxonomy" id="1233043"/>
    <lineage>
        <taxon>Eukaryota</taxon>
        <taxon>Fungi</taxon>
        <taxon>Dikarya</taxon>
        <taxon>Ascomycota</taxon>
        <taxon>Saccharomycotina</taxon>
        <taxon>Lipomycetes</taxon>
        <taxon>Lipomycetales</taxon>
        <taxon>Lipomycetaceae</taxon>
        <taxon>Lipomyces</taxon>
    </lineage>
</organism>
<sequence length="200" mass="22249">MTRDQVGQGGTLSDTTQALSQTRTDRAKSVTIRDARLDDAAAIAHLGSQVFAATFGHSVAPQDLNDYLERAYSVSQITRDLSNPQRHFFVACVDQDRVVGFSELREGSTEDCVSGTENPVELFRLYVDLNFHGAGVGRGLIEEVEDLAKERGFKTLWLGVWEENLKAQKVYEKMGFVRVGDHVFKVGEVVQTDYIMSKSI</sequence>
<evidence type="ECO:0000313" key="1">
    <source>
        <dbReference type="EMBL" id="KAK9320911.1"/>
    </source>
</evidence>
<name>A0ACC3TIZ1_9ASCO</name>
<comment type="caution">
    <text evidence="1">The sequence shown here is derived from an EMBL/GenBank/DDBJ whole genome shotgun (WGS) entry which is preliminary data.</text>
</comment>
<keyword evidence="2" id="KW-1185">Reference proteome</keyword>
<protein>
    <submittedName>
        <fullName evidence="1">Acyl-CoA N-acyltransferase</fullName>
    </submittedName>
</protein>
<proteinExistence type="predicted"/>
<evidence type="ECO:0000313" key="2">
    <source>
        <dbReference type="Proteomes" id="UP001489719"/>
    </source>
</evidence>
<gene>
    <name evidence="1" type="ORF">V1517DRAFT_327917</name>
</gene>
<reference evidence="2" key="1">
    <citation type="journal article" date="2024" name="Front. Bioeng. Biotechnol.">
        <title>Genome-scale model development and genomic sequencing of the oleaginous clade Lipomyces.</title>
        <authorList>
            <person name="Czajka J.J."/>
            <person name="Han Y."/>
            <person name="Kim J."/>
            <person name="Mondo S.J."/>
            <person name="Hofstad B.A."/>
            <person name="Robles A."/>
            <person name="Haridas S."/>
            <person name="Riley R."/>
            <person name="LaButti K."/>
            <person name="Pangilinan J."/>
            <person name="Andreopoulos W."/>
            <person name="Lipzen A."/>
            <person name="Yan J."/>
            <person name="Wang M."/>
            <person name="Ng V."/>
            <person name="Grigoriev I.V."/>
            <person name="Spatafora J.W."/>
            <person name="Magnuson J.K."/>
            <person name="Baker S.E."/>
            <person name="Pomraning K.R."/>
        </authorList>
    </citation>
    <scope>NUCLEOTIDE SEQUENCE [LARGE SCALE GENOMIC DNA]</scope>
    <source>
        <strain evidence="2">CBS 10300</strain>
    </source>
</reference>
<accession>A0ACC3TIZ1</accession>